<dbReference type="AlphaFoldDB" id="B6JW77"/>
<proteinExistence type="predicted"/>
<evidence type="ECO:0000313" key="4">
    <source>
        <dbReference type="Proteomes" id="UP000001744"/>
    </source>
</evidence>
<dbReference type="GO" id="GO:0005737">
    <property type="term" value="C:cytoplasm"/>
    <property type="evidence" value="ECO:0000318"/>
    <property type="project" value="GO_Central"/>
</dbReference>
<protein>
    <submittedName>
        <fullName evidence="2">Uncharacterized protein</fullName>
    </submittedName>
</protein>
<feature type="compositionally biased region" description="Low complexity" evidence="1">
    <location>
        <begin position="78"/>
        <end position="88"/>
    </location>
</feature>
<dbReference type="STRING" id="402676.B6JW77"/>
<dbReference type="PANTHER" id="PTHR28307">
    <property type="entry name" value="PROTEIN PAL1"/>
    <property type="match status" value="1"/>
</dbReference>
<dbReference type="JaponicusDB" id="SJAG_05198">
    <property type="gene designation" value="pal2"/>
</dbReference>
<dbReference type="EMBL" id="KE651166">
    <property type="protein sequence ID" value="EEB05628.1"/>
    <property type="molecule type" value="Genomic_DNA"/>
</dbReference>
<keyword evidence="4" id="KW-1185">Reference proteome</keyword>
<dbReference type="InterPro" id="IPR013226">
    <property type="entry name" value="Pal1"/>
</dbReference>
<gene>
    <name evidence="3" type="primary">pal2</name>
    <name evidence="2" type="ORF">SJAG_05198</name>
</gene>
<sequence>MGSNNPFKNEILRENSISSKKTVSLLDIDDEVAALGTRTFRSMSPGAPINNNTVLRRGNSARVRSSQENKPPVAKGNSISRSSSTASARFRHAEKQYLSDNKSGTSATGLSLQLPTKTPPSLPPRNAGLSHSKSNSSRRRKPQVVKPRQRRNTLLGIDKIDRLDVSGLYEGQASIHHDGPFDPCNPHRNKVSSRSPVAAFSAESLTGSLACVMPSSELPRISLDDGEPLGNELERTTTLADGINKTLSHTFSNPDGSITLAQLGAANEAASSRAKAVLPTVHVSPAEEDELVAGVETLGLGTTTRIEGTPASQAAIQRSLNQKGQGGMSPSSSLRRKRSIVAFFRE</sequence>
<organism evidence="2 4">
    <name type="scientific">Schizosaccharomyces japonicus (strain yFS275 / FY16936)</name>
    <name type="common">Fission yeast</name>
    <dbReference type="NCBI Taxonomy" id="402676"/>
    <lineage>
        <taxon>Eukaryota</taxon>
        <taxon>Fungi</taxon>
        <taxon>Dikarya</taxon>
        <taxon>Ascomycota</taxon>
        <taxon>Taphrinomycotina</taxon>
        <taxon>Schizosaccharomycetes</taxon>
        <taxon>Schizosaccharomycetales</taxon>
        <taxon>Schizosaccharomycetaceae</taxon>
        <taxon>Schizosaccharomyces</taxon>
    </lineage>
</organism>
<feature type="region of interest" description="Disordered" evidence="1">
    <location>
        <begin position="42"/>
        <end position="153"/>
    </location>
</feature>
<feature type="compositionally biased region" description="Polar residues" evidence="1">
    <location>
        <begin position="98"/>
        <end position="116"/>
    </location>
</feature>
<evidence type="ECO:0000313" key="2">
    <source>
        <dbReference type="EMBL" id="EEB05628.1"/>
    </source>
</evidence>
<accession>B6JW77</accession>
<dbReference type="OrthoDB" id="5352132at2759"/>
<dbReference type="PANTHER" id="PTHR28307:SF2">
    <property type="entry name" value="PROTEIN PAL1"/>
    <property type="match status" value="1"/>
</dbReference>
<dbReference type="Proteomes" id="UP000001744">
    <property type="component" value="Unassembled WGS sequence"/>
</dbReference>
<dbReference type="eggNOG" id="ENOG502QPHY">
    <property type="taxonomic scope" value="Eukaryota"/>
</dbReference>
<dbReference type="VEuPathDB" id="FungiDB:SJAG_05198"/>
<dbReference type="OMA" id="PRFNGIH"/>
<dbReference type="Pfam" id="PF08316">
    <property type="entry name" value="Pal1"/>
    <property type="match status" value="1"/>
</dbReference>
<name>B6JW77_SCHJY</name>
<reference evidence="2 4" key="1">
    <citation type="journal article" date="2011" name="Science">
        <title>Comparative functional genomics of the fission yeasts.</title>
        <authorList>
            <person name="Rhind N."/>
            <person name="Chen Z."/>
            <person name="Yassour M."/>
            <person name="Thompson D.A."/>
            <person name="Haas B.J."/>
            <person name="Habib N."/>
            <person name="Wapinski I."/>
            <person name="Roy S."/>
            <person name="Lin M.F."/>
            <person name="Heiman D.I."/>
            <person name="Young S.K."/>
            <person name="Furuya K."/>
            <person name="Guo Y."/>
            <person name="Pidoux A."/>
            <person name="Chen H.M."/>
            <person name="Robbertse B."/>
            <person name="Goldberg J.M."/>
            <person name="Aoki K."/>
            <person name="Bayne E.H."/>
            <person name="Berlin A.M."/>
            <person name="Desjardins C.A."/>
            <person name="Dobbs E."/>
            <person name="Dukaj L."/>
            <person name="Fan L."/>
            <person name="FitzGerald M.G."/>
            <person name="French C."/>
            <person name="Gujja S."/>
            <person name="Hansen K."/>
            <person name="Keifenheim D."/>
            <person name="Levin J.Z."/>
            <person name="Mosher R.A."/>
            <person name="Mueller C.A."/>
            <person name="Pfiffner J."/>
            <person name="Priest M."/>
            <person name="Russ C."/>
            <person name="Smialowska A."/>
            <person name="Swoboda P."/>
            <person name="Sykes S.M."/>
            <person name="Vaughn M."/>
            <person name="Vengrova S."/>
            <person name="Yoder R."/>
            <person name="Zeng Q."/>
            <person name="Allshire R."/>
            <person name="Baulcombe D."/>
            <person name="Birren B.W."/>
            <person name="Brown W."/>
            <person name="Ekwall K."/>
            <person name="Kellis M."/>
            <person name="Leatherwood J."/>
            <person name="Levin H."/>
            <person name="Margalit H."/>
            <person name="Martienssen R."/>
            <person name="Nieduszynski C.A."/>
            <person name="Spatafora J.W."/>
            <person name="Friedman N."/>
            <person name="Dalgaard J.Z."/>
            <person name="Baumann P."/>
            <person name="Niki H."/>
            <person name="Regev A."/>
            <person name="Nusbaum C."/>
        </authorList>
    </citation>
    <scope>NUCLEOTIDE SEQUENCE [LARGE SCALE GENOMIC DNA]</scope>
    <source>
        <strain evidence="4">yFS275 / FY16936</strain>
    </source>
</reference>
<evidence type="ECO:0000256" key="1">
    <source>
        <dbReference type="SAM" id="MobiDB-lite"/>
    </source>
</evidence>
<evidence type="ECO:0000313" key="3">
    <source>
        <dbReference type="JaponicusDB" id="SJAG_05198"/>
    </source>
</evidence>
<dbReference type="RefSeq" id="XP_002171921.1">
    <property type="nucleotide sequence ID" value="XM_002171885.2"/>
</dbReference>
<dbReference type="GeneID" id="7050687"/>
<dbReference type="HOGENOM" id="CLU_802060_0_0_1"/>
<feature type="compositionally biased region" description="Basic residues" evidence="1">
    <location>
        <begin position="136"/>
        <end position="151"/>
    </location>
</feature>